<organism evidence="12 13">
    <name type="scientific">Saccharobesus litoralis</name>
    <dbReference type="NCBI Taxonomy" id="2172099"/>
    <lineage>
        <taxon>Bacteria</taxon>
        <taxon>Pseudomonadati</taxon>
        <taxon>Pseudomonadota</taxon>
        <taxon>Gammaproteobacteria</taxon>
        <taxon>Alteromonadales</taxon>
        <taxon>Alteromonadaceae</taxon>
        <taxon>Saccharobesus</taxon>
    </lineage>
</organism>
<dbReference type="SUPFAM" id="SSF56235">
    <property type="entry name" value="N-terminal nucleophile aminohydrolases (Ntn hydrolases)"/>
    <property type="match status" value="1"/>
</dbReference>
<dbReference type="GO" id="GO:0005829">
    <property type="term" value="C:cytosol"/>
    <property type="evidence" value="ECO:0007669"/>
    <property type="project" value="TreeGrafter"/>
</dbReference>
<dbReference type="InterPro" id="IPR051786">
    <property type="entry name" value="ASN_synthetase/amidase"/>
</dbReference>
<keyword evidence="8" id="KW-0028">Amino-acid biosynthesis</keyword>
<accession>A0A2S0VT95</accession>
<dbReference type="Gene3D" id="3.40.50.620">
    <property type="entry name" value="HUPs"/>
    <property type="match status" value="2"/>
</dbReference>
<dbReference type="CDD" id="cd01991">
    <property type="entry name" value="Asn_synthase_B_C"/>
    <property type="match status" value="1"/>
</dbReference>
<keyword evidence="5 9" id="KW-0067">ATP-binding</keyword>
<keyword evidence="4 9" id="KW-0547">Nucleotide-binding</keyword>
<comment type="catalytic activity">
    <reaction evidence="7">
        <text>L-aspartate + L-glutamine + ATP + H2O = L-asparagine + L-glutamate + AMP + diphosphate + H(+)</text>
        <dbReference type="Rhea" id="RHEA:12228"/>
        <dbReference type="ChEBI" id="CHEBI:15377"/>
        <dbReference type="ChEBI" id="CHEBI:15378"/>
        <dbReference type="ChEBI" id="CHEBI:29985"/>
        <dbReference type="ChEBI" id="CHEBI:29991"/>
        <dbReference type="ChEBI" id="CHEBI:30616"/>
        <dbReference type="ChEBI" id="CHEBI:33019"/>
        <dbReference type="ChEBI" id="CHEBI:58048"/>
        <dbReference type="ChEBI" id="CHEBI:58359"/>
        <dbReference type="ChEBI" id="CHEBI:456215"/>
        <dbReference type="EC" id="6.3.5.4"/>
    </reaction>
</comment>
<proteinExistence type="inferred from homology"/>
<comment type="pathway">
    <text evidence="1">Amino-acid biosynthesis; L-asparagine biosynthesis; L-asparagine from L-aspartate (L-Gln route): step 1/1.</text>
</comment>
<dbReference type="InterPro" id="IPR033738">
    <property type="entry name" value="AsnB_N"/>
</dbReference>
<dbReference type="PIRSF" id="PIRSF001589">
    <property type="entry name" value="Asn_synthetase_glu-h"/>
    <property type="match status" value="1"/>
</dbReference>
<dbReference type="InterPro" id="IPR001962">
    <property type="entry name" value="Asn_synthase"/>
</dbReference>
<dbReference type="OrthoDB" id="9763290at2"/>
<dbReference type="RefSeq" id="WP_108603474.1">
    <property type="nucleotide sequence ID" value="NZ_CP026604.1"/>
</dbReference>
<feature type="site" description="Important for beta-aspartyl-AMP intermediate formation" evidence="10">
    <location>
        <position position="363"/>
    </location>
</feature>
<dbReference type="EC" id="6.3.5.4" evidence="3"/>
<dbReference type="PANTHER" id="PTHR43284">
    <property type="entry name" value="ASPARAGINE SYNTHETASE (GLUTAMINE-HYDROLYZING)"/>
    <property type="match status" value="1"/>
</dbReference>
<keyword evidence="13" id="KW-1185">Reference proteome</keyword>
<evidence type="ECO:0000256" key="8">
    <source>
        <dbReference type="PIRSR" id="PIRSR001589-1"/>
    </source>
</evidence>
<dbReference type="SUPFAM" id="SSF52402">
    <property type="entry name" value="Adenine nucleotide alpha hydrolases-like"/>
    <property type="match status" value="1"/>
</dbReference>
<dbReference type="PANTHER" id="PTHR43284:SF1">
    <property type="entry name" value="ASPARAGINE SYNTHETASE"/>
    <property type="match status" value="1"/>
</dbReference>
<feature type="binding site" evidence="9">
    <location>
        <position position="100"/>
    </location>
    <ligand>
        <name>L-glutamine</name>
        <dbReference type="ChEBI" id="CHEBI:58359"/>
    </ligand>
</feature>
<reference evidence="12 13" key="1">
    <citation type="submission" date="2018-01" db="EMBL/GenBank/DDBJ databases">
        <title>Genome sequence of a Cantenovulum-like bacteria.</title>
        <authorList>
            <person name="Tan W.R."/>
            <person name="Lau N.-S."/>
            <person name="Go F."/>
            <person name="Amirul A.-A.A."/>
        </authorList>
    </citation>
    <scope>NUCLEOTIDE SEQUENCE [LARGE SCALE GENOMIC DNA]</scope>
    <source>
        <strain evidence="12 13">CCB-QB4</strain>
    </source>
</reference>
<dbReference type="InterPro" id="IPR006426">
    <property type="entry name" value="Asn_synth_AEB"/>
</dbReference>
<evidence type="ECO:0000313" key="13">
    <source>
        <dbReference type="Proteomes" id="UP000244441"/>
    </source>
</evidence>
<protein>
    <recommendedName>
        <fullName evidence="3">asparagine synthase (glutamine-hydrolyzing)</fullName>
        <ecNumber evidence="3">6.3.5.4</ecNumber>
    </recommendedName>
</protein>
<sequence>MCGIFAIYSPNKPVNYAQLKPAVESLNHRGPDNYNVWVSAQANVGLAHARLSIIDLHTGQQPISNVAENCHIVANGEFYDFEQIRESLQKRGAVFKTKSDSEIALHAYQIFGTKCLQQLRGEFAFCIWDENNHTLFAARDRYGVNPLYYTWHNGQLFIGSEVKSLFAAGVPAIWDEDSYYSRAYYYRDRSLFKNIHQVPPGHFLMATPGGFRIQKYWDIDFPVSGDELNISDEDAIEQLRSLLFDSVNTRLRSDVPVGVYLSGGVDSCAVLGLASQLTNQPIDSFTLSFDQRDYDEGAIARRMADKAESNHHEIKISQDDIADHFIDSIRFSENVCMNPHGVAKYLLSKYVSNLGFKVVLTGEGADEVFAGYSTFRNDVLKNQTSAQNRSRELSQSNRVTSGLEFSREEGDTSYIENILGNVPSWLPPLVGMYRQAESLFRHSNKYSAESSVVQFLNHLDLTKVTNRHPVHQAMYSISKALLPNYVLMTLGDRMEMAHSLEGRVPFLDHKVAEFVNQLPVNLKIRNGQEKYILREAVKPYITAEVYKRQKHPFFAPPSVLVPEAKFHQLVQDTLRSTEFTAVPFFEQGKVINYLDTVSKLDPESWPLAEATLMELMSLYALQHHFKLSVA</sequence>
<feature type="domain" description="Glutamine amidotransferase type-2" evidence="11">
    <location>
        <begin position="2"/>
        <end position="209"/>
    </location>
</feature>
<feature type="active site" description="For GATase activity" evidence="8">
    <location>
        <position position="2"/>
    </location>
</feature>
<evidence type="ECO:0000256" key="6">
    <source>
        <dbReference type="ARBA" id="ARBA00022962"/>
    </source>
</evidence>
<dbReference type="GO" id="GO:0005524">
    <property type="term" value="F:ATP binding"/>
    <property type="evidence" value="ECO:0007669"/>
    <property type="project" value="UniProtKB-KW"/>
</dbReference>
<dbReference type="GO" id="GO:0004066">
    <property type="term" value="F:asparagine synthase (glutamine-hydrolyzing) activity"/>
    <property type="evidence" value="ECO:0007669"/>
    <property type="project" value="UniProtKB-EC"/>
</dbReference>
<evidence type="ECO:0000256" key="9">
    <source>
        <dbReference type="PIRSR" id="PIRSR001589-2"/>
    </source>
</evidence>
<dbReference type="CDD" id="cd00712">
    <property type="entry name" value="AsnB"/>
    <property type="match status" value="1"/>
</dbReference>
<evidence type="ECO:0000256" key="1">
    <source>
        <dbReference type="ARBA" id="ARBA00005187"/>
    </source>
</evidence>
<keyword evidence="8" id="KW-0061">Asparagine biosynthesis</keyword>
<dbReference type="AlphaFoldDB" id="A0A2S0VT95"/>
<keyword evidence="6 8" id="KW-0315">Glutamine amidotransferase</keyword>
<evidence type="ECO:0000256" key="2">
    <source>
        <dbReference type="ARBA" id="ARBA00005752"/>
    </source>
</evidence>
<dbReference type="Proteomes" id="UP000244441">
    <property type="component" value="Chromosome"/>
</dbReference>
<evidence type="ECO:0000259" key="11">
    <source>
        <dbReference type="PROSITE" id="PS51278"/>
    </source>
</evidence>
<evidence type="ECO:0000256" key="3">
    <source>
        <dbReference type="ARBA" id="ARBA00012737"/>
    </source>
</evidence>
<dbReference type="EMBL" id="CP026604">
    <property type="protein sequence ID" value="AWB67427.1"/>
    <property type="molecule type" value="Genomic_DNA"/>
</dbReference>
<comment type="similarity">
    <text evidence="2">Belongs to the asparagine synthetase family.</text>
</comment>
<dbReference type="Gene3D" id="3.60.20.10">
    <property type="entry name" value="Glutamine Phosphoribosylpyrophosphate, subunit 1, domain 1"/>
    <property type="match status" value="1"/>
</dbReference>
<name>A0A2S0VT95_9ALTE</name>
<dbReference type="KEGG" id="cate:C2869_13690"/>
<dbReference type="InterPro" id="IPR014729">
    <property type="entry name" value="Rossmann-like_a/b/a_fold"/>
</dbReference>
<evidence type="ECO:0000256" key="7">
    <source>
        <dbReference type="ARBA" id="ARBA00048741"/>
    </source>
</evidence>
<dbReference type="NCBIfam" id="TIGR01536">
    <property type="entry name" value="asn_synth_AEB"/>
    <property type="match status" value="1"/>
</dbReference>
<dbReference type="InterPro" id="IPR017932">
    <property type="entry name" value="GATase_2_dom"/>
</dbReference>
<dbReference type="Pfam" id="PF13537">
    <property type="entry name" value="GATase_7"/>
    <property type="match status" value="1"/>
</dbReference>
<evidence type="ECO:0000256" key="4">
    <source>
        <dbReference type="ARBA" id="ARBA00022741"/>
    </source>
</evidence>
<dbReference type="PROSITE" id="PS51278">
    <property type="entry name" value="GATASE_TYPE_2"/>
    <property type="match status" value="1"/>
</dbReference>
<gene>
    <name evidence="12" type="primary">asnB</name>
    <name evidence="12" type="ORF">C2869_13690</name>
</gene>
<evidence type="ECO:0000256" key="5">
    <source>
        <dbReference type="ARBA" id="ARBA00022840"/>
    </source>
</evidence>
<dbReference type="GO" id="GO:0006529">
    <property type="term" value="P:asparagine biosynthetic process"/>
    <property type="evidence" value="ECO:0007669"/>
    <property type="project" value="UniProtKB-KW"/>
</dbReference>
<dbReference type="InterPro" id="IPR029055">
    <property type="entry name" value="Ntn_hydrolases_N"/>
</dbReference>
<dbReference type="Pfam" id="PF00733">
    <property type="entry name" value="Asn_synthase"/>
    <property type="match status" value="1"/>
</dbReference>
<evidence type="ECO:0000256" key="10">
    <source>
        <dbReference type="PIRSR" id="PIRSR001589-3"/>
    </source>
</evidence>
<evidence type="ECO:0000313" key="12">
    <source>
        <dbReference type="EMBL" id="AWB67427.1"/>
    </source>
</evidence>